<gene>
    <name evidence="1" type="ORF">Pph01_38430</name>
</gene>
<comment type="caution">
    <text evidence="1">The sequence shown here is derived from an EMBL/GenBank/DDBJ whole genome shotgun (WGS) entry which is preliminary data.</text>
</comment>
<accession>A0A8J3XF77</accession>
<evidence type="ECO:0000313" key="2">
    <source>
        <dbReference type="Proteomes" id="UP000622547"/>
    </source>
</evidence>
<sequence length="93" mass="9638">MIIAMTGGTTSTAVKMPANPQTKLAIAMPEKRACTGCMCGGYPYAPGGGGGYGWQGEPLGWWPCGRAGSSGKKGKAILQAFGCTKMRHNDILE</sequence>
<reference evidence="1 2" key="1">
    <citation type="submission" date="2021-01" db="EMBL/GenBank/DDBJ databases">
        <title>Whole genome shotgun sequence of Planotetraspora phitsanulokensis NBRC 104273.</title>
        <authorList>
            <person name="Komaki H."/>
            <person name="Tamura T."/>
        </authorList>
    </citation>
    <scope>NUCLEOTIDE SEQUENCE [LARGE SCALE GENOMIC DNA]</scope>
    <source>
        <strain evidence="1 2">NBRC 104273</strain>
    </source>
</reference>
<protein>
    <submittedName>
        <fullName evidence="1">Uncharacterized protein</fullName>
    </submittedName>
</protein>
<name>A0A8J3XF77_9ACTN</name>
<proteinExistence type="predicted"/>
<dbReference type="AlphaFoldDB" id="A0A8J3XF77"/>
<keyword evidence="2" id="KW-1185">Reference proteome</keyword>
<dbReference type="Proteomes" id="UP000622547">
    <property type="component" value="Unassembled WGS sequence"/>
</dbReference>
<dbReference type="EMBL" id="BOOP01000018">
    <property type="protein sequence ID" value="GII38840.1"/>
    <property type="molecule type" value="Genomic_DNA"/>
</dbReference>
<evidence type="ECO:0000313" key="1">
    <source>
        <dbReference type="EMBL" id="GII38840.1"/>
    </source>
</evidence>
<organism evidence="1 2">
    <name type="scientific">Planotetraspora phitsanulokensis</name>
    <dbReference type="NCBI Taxonomy" id="575192"/>
    <lineage>
        <taxon>Bacteria</taxon>
        <taxon>Bacillati</taxon>
        <taxon>Actinomycetota</taxon>
        <taxon>Actinomycetes</taxon>
        <taxon>Streptosporangiales</taxon>
        <taxon>Streptosporangiaceae</taxon>
        <taxon>Planotetraspora</taxon>
    </lineage>
</organism>